<dbReference type="Pfam" id="PF02892">
    <property type="entry name" value="zf-BED"/>
    <property type="match status" value="1"/>
</dbReference>
<dbReference type="InterPro" id="IPR023213">
    <property type="entry name" value="CAT-like_dom_sf"/>
</dbReference>
<dbReference type="OrthoDB" id="681951at2759"/>
<reference evidence="7 8" key="1">
    <citation type="journal article" date="2019" name="Sci. Rep.">
        <title>A high-quality genome of Eragrostis curvula grass provides insights into Poaceae evolution and supports new strategies to enhance forage quality.</title>
        <authorList>
            <person name="Carballo J."/>
            <person name="Santos B.A.C.M."/>
            <person name="Zappacosta D."/>
            <person name="Garbus I."/>
            <person name="Selva J.P."/>
            <person name="Gallo C.A."/>
            <person name="Diaz A."/>
            <person name="Albertini E."/>
            <person name="Caccamo M."/>
            <person name="Echenique V."/>
        </authorList>
    </citation>
    <scope>NUCLEOTIDE SEQUENCE [LARGE SCALE GENOMIC DNA]</scope>
    <source>
        <strain evidence="8">cv. Victoria</strain>
        <tissue evidence="7">Leaf</tissue>
    </source>
</reference>
<keyword evidence="3" id="KW-0862">Zinc</keyword>
<evidence type="ECO:0000313" key="7">
    <source>
        <dbReference type="EMBL" id="TVU07168.1"/>
    </source>
</evidence>
<dbReference type="EMBL" id="RWGY01000045">
    <property type="protein sequence ID" value="TVU07168.1"/>
    <property type="molecule type" value="Genomic_DNA"/>
</dbReference>
<feature type="non-terminal residue" evidence="7">
    <location>
        <position position="1"/>
    </location>
</feature>
<keyword evidence="8" id="KW-1185">Reference proteome</keyword>
<sequence>MAPCARRSRCSSPAYGSAVPGPPCPATKLTTTPPRRSITFTANLRKKQADAKDGYYGNLFTFGLAVATCAEVANDDILDLVRALVREAKARVPSTFMDGTAYIAGEMDGRLPGLTTSWTSQVSTMSTSVAEGSDTDESMDNLALAPTQRGGRRSKVWEHFERDLVNVDGDLKGVCKYCQLKMQTKSGTSSLLSHIAVSCPAVSKTRELLKYIDSSPSRMQSFNALAVANGMRPKSTLVF</sequence>
<organism evidence="7 8">
    <name type="scientific">Eragrostis curvula</name>
    <name type="common">weeping love grass</name>
    <dbReference type="NCBI Taxonomy" id="38414"/>
    <lineage>
        <taxon>Eukaryota</taxon>
        <taxon>Viridiplantae</taxon>
        <taxon>Streptophyta</taxon>
        <taxon>Embryophyta</taxon>
        <taxon>Tracheophyta</taxon>
        <taxon>Spermatophyta</taxon>
        <taxon>Magnoliopsida</taxon>
        <taxon>Liliopsida</taxon>
        <taxon>Poales</taxon>
        <taxon>Poaceae</taxon>
        <taxon>PACMAD clade</taxon>
        <taxon>Chloridoideae</taxon>
        <taxon>Eragrostideae</taxon>
        <taxon>Eragrostidinae</taxon>
        <taxon>Eragrostis</taxon>
    </lineage>
</organism>
<dbReference type="SUPFAM" id="SSF57667">
    <property type="entry name" value="beta-beta-alpha zinc fingers"/>
    <property type="match status" value="1"/>
</dbReference>
<dbReference type="GO" id="GO:0005634">
    <property type="term" value="C:nucleus"/>
    <property type="evidence" value="ECO:0007669"/>
    <property type="project" value="TreeGrafter"/>
</dbReference>
<dbReference type="PANTHER" id="PTHR34396:SF25">
    <property type="entry name" value="BOUNDARY ELEMENT ASSOCIATED FACTOR"/>
    <property type="match status" value="1"/>
</dbReference>
<evidence type="ECO:0000256" key="4">
    <source>
        <dbReference type="PROSITE-ProRule" id="PRU00027"/>
    </source>
</evidence>
<feature type="region of interest" description="Disordered" evidence="5">
    <location>
        <begin position="1"/>
        <end position="32"/>
    </location>
</feature>
<evidence type="ECO:0000256" key="2">
    <source>
        <dbReference type="ARBA" id="ARBA00022771"/>
    </source>
</evidence>
<comment type="caution">
    <text evidence="7">The sequence shown here is derived from an EMBL/GenBank/DDBJ whole genome shotgun (WGS) entry which is preliminary data.</text>
</comment>
<evidence type="ECO:0000256" key="3">
    <source>
        <dbReference type="ARBA" id="ARBA00022833"/>
    </source>
</evidence>
<evidence type="ECO:0000313" key="8">
    <source>
        <dbReference type="Proteomes" id="UP000324897"/>
    </source>
</evidence>
<keyword evidence="2 4" id="KW-0863">Zinc-finger</keyword>
<dbReference type="GO" id="GO:1990837">
    <property type="term" value="F:sequence-specific double-stranded DNA binding"/>
    <property type="evidence" value="ECO:0007669"/>
    <property type="project" value="TreeGrafter"/>
</dbReference>
<keyword evidence="1" id="KW-0479">Metal-binding</keyword>
<dbReference type="InterPro" id="IPR036236">
    <property type="entry name" value="Znf_C2H2_sf"/>
</dbReference>
<feature type="domain" description="BED-type" evidence="6">
    <location>
        <begin position="151"/>
        <end position="206"/>
    </location>
</feature>
<evidence type="ECO:0000256" key="5">
    <source>
        <dbReference type="SAM" id="MobiDB-lite"/>
    </source>
</evidence>
<dbReference type="GO" id="GO:0006357">
    <property type="term" value="P:regulation of transcription by RNA polymerase II"/>
    <property type="evidence" value="ECO:0007669"/>
    <property type="project" value="TreeGrafter"/>
</dbReference>
<proteinExistence type="predicted"/>
<dbReference type="GO" id="GO:0016747">
    <property type="term" value="F:acyltransferase activity, transferring groups other than amino-acyl groups"/>
    <property type="evidence" value="ECO:0007669"/>
    <property type="project" value="UniProtKB-ARBA"/>
</dbReference>
<dbReference type="SMART" id="SM00614">
    <property type="entry name" value="ZnF_BED"/>
    <property type="match status" value="1"/>
</dbReference>
<dbReference type="Gene3D" id="3.30.559.10">
    <property type="entry name" value="Chloramphenicol acetyltransferase-like domain"/>
    <property type="match status" value="1"/>
</dbReference>
<dbReference type="Proteomes" id="UP000324897">
    <property type="component" value="Unassembled WGS sequence"/>
</dbReference>
<accession>A0A5J9T851</accession>
<evidence type="ECO:0000256" key="1">
    <source>
        <dbReference type="ARBA" id="ARBA00022723"/>
    </source>
</evidence>
<dbReference type="PROSITE" id="PS50808">
    <property type="entry name" value="ZF_BED"/>
    <property type="match status" value="1"/>
</dbReference>
<gene>
    <name evidence="7" type="ORF">EJB05_47211</name>
</gene>
<dbReference type="GO" id="GO:0008270">
    <property type="term" value="F:zinc ion binding"/>
    <property type="evidence" value="ECO:0007669"/>
    <property type="project" value="UniProtKB-KW"/>
</dbReference>
<dbReference type="InterPro" id="IPR003656">
    <property type="entry name" value="Znf_BED"/>
</dbReference>
<dbReference type="AlphaFoldDB" id="A0A5J9T851"/>
<protein>
    <recommendedName>
        <fullName evidence="6">BED-type domain-containing protein</fullName>
    </recommendedName>
</protein>
<name>A0A5J9T851_9POAL</name>
<dbReference type="PANTHER" id="PTHR34396">
    <property type="entry name" value="OS03G0264950 PROTEIN-RELATED"/>
    <property type="match status" value="1"/>
</dbReference>
<dbReference type="Gramene" id="TVU07168">
    <property type="protein sequence ID" value="TVU07168"/>
    <property type="gene ID" value="EJB05_47211"/>
</dbReference>
<evidence type="ECO:0000259" key="6">
    <source>
        <dbReference type="PROSITE" id="PS50808"/>
    </source>
</evidence>
<dbReference type="InterPro" id="IPR053031">
    <property type="entry name" value="Cuticle_assoc_protein"/>
</dbReference>